<evidence type="ECO:0000313" key="6">
    <source>
        <dbReference type="Proteomes" id="UP001156856"/>
    </source>
</evidence>
<dbReference type="Proteomes" id="UP000321960">
    <property type="component" value="Unassembled WGS sequence"/>
</dbReference>
<keyword evidence="6" id="KW-1185">Reference proteome</keyword>
<sequence length="81" mass="8721">MTRGPDDSRSDPSQGAPPGPRRRAGPLDPIARRRIGQSLRTLYAGILVQPLPARFEALLDDLAARAGTPDAPPSEPEEPQR</sequence>
<evidence type="ECO:0000313" key="5">
    <source>
        <dbReference type="Proteomes" id="UP000321960"/>
    </source>
</evidence>
<name>A0A512JC71_9HYPH</name>
<evidence type="ECO:0000313" key="3">
    <source>
        <dbReference type="EMBL" id="GEP07505.1"/>
    </source>
</evidence>
<feature type="domain" description="Anti-sigma factor NepR" evidence="2">
    <location>
        <begin position="32"/>
        <end position="65"/>
    </location>
</feature>
<feature type="region of interest" description="Disordered" evidence="1">
    <location>
        <begin position="1"/>
        <end position="31"/>
    </location>
</feature>
<dbReference type="AlphaFoldDB" id="A0A512JC71"/>
<protein>
    <recommendedName>
        <fullName evidence="2">Anti-sigma factor NepR domain-containing protein</fullName>
    </recommendedName>
</protein>
<comment type="caution">
    <text evidence="3">The sequence shown here is derived from an EMBL/GenBank/DDBJ whole genome shotgun (WGS) entry which is preliminary data.</text>
</comment>
<reference evidence="4" key="1">
    <citation type="journal article" date="2014" name="Int. J. Syst. Evol. Microbiol.">
        <title>Complete genome of a new Firmicutes species belonging to the dominant human colonic microbiota ('Ruminococcus bicirculans') reveals two chromosomes and a selective capacity to utilize plant glucans.</title>
        <authorList>
            <consortium name="NISC Comparative Sequencing Program"/>
            <person name="Wegmann U."/>
            <person name="Louis P."/>
            <person name="Goesmann A."/>
            <person name="Henrissat B."/>
            <person name="Duncan S.H."/>
            <person name="Flint H.J."/>
        </authorList>
    </citation>
    <scope>NUCLEOTIDE SEQUENCE</scope>
    <source>
        <strain evidence="4">NBRC 107715</strain>
    </source>
</reference>
<dbReference type="EMBL" id="BJZU01000158">
    <property type="protein sequence ID" value="GEP07505.1"/>
    <property type="molecule type" value="Genomic_DNA"/>
</dbReference>
<evidence type="ECO:0000313" key="4">
    <source>
        <dbReference type="EMBL" id="GLS65202.1"/>
    </source>
</evidence>
<accession>A0A512JC71</accession>
<dbReference type="Proteomes" id="UP001156856">
    <property type="component" value="Unassembled WGS sequence"/>
</dbReference>
<dbReference type="RefSeq" id="WP_147028946.1">
    <property type="nucleotide sequence ID" value="NZ_BJZU01000158.1"/>
</dbReference>
<reference evidence="3 5" key="3">
    <citation type="submission" date="2019-07" db="EMBL/GenBank/DDBJ databases">
        <title>Whole genome shotgun sequence of Methylobacterium oxalidis NBRC 107715.</title>
        <authorList>
            <person name="Hosoyama A."/>
            <person name="Uohara A."/>
            <person name="Ohji S."/>
            <person name="Ichikawa N."/>
        </authorList>
    </citation>
    <scope>NUCLEOTIDE SEQUENCE [LARGE SCALE GENOMIC DNA]</scope>
    <source>
        <strain evidence="3 5">NBRC 107715</strain>
    </source>
</reference>
<dbReference type="Pfam" id="PF18557">
    <property type="entry name" value="NepR"/>
    <property type="match status" value="1"/>
</dbReference>
<dbReference type="InterPro" id="IPR041649">
    <property type="entry name" value="NepR"/>
</dbReference>
<reference evidence="4" key="4">
    <citation type="submission" date="2023-01" db="EMBL/GenBank/DDBJ databases">
        <title>Draft genome sequence of Methylobacterium oxalidis strain NBRC 107715.</title>
        <authorList>
            <person name="Sun Q."/>
            <person name="Mori K."/>
        </authorList>
    </citation>
    <scope>NUCLEOTIDE SEQUENCE</scope>
    <source>
        <strain evidence="4">NBRC 107715</strain>
    </source>
</reference>
<evidence type="ECO:0000259" key="2">
    <source>
        <dbReference type="Pfam" id="PF18557"/>
    </source>
</evidence>
<gene>
    <name evidence="4" type="ORF">GCM10007888_35840</name>
    <name evidence="3" type="ORF">MOX02_55430</name>
</gene>
<proteinExistence type="predicted"/>
<organism evidence="3 5">
    <name type="scientific">Methylobacterium oxalidis</name>
    <dbReference type="NCBI Taxonomy" id="944322"/>
    <lineage>
        <taxon>Bacteria</taxon>
        <taxon>Pseudomonadati</taxon>
        <taxon>Pseudomonadota</taxon>
        <taxon>Alphaproteobacteria</taxon>
        <taxon>Hyphomicrobiales</taxon>
        <taxon>Methylobacteriaceae</taxon>
        <taxon>Methylobacterium</taxon>
    </lineage>
</organism>
<dbReference type="OrthoDB" id="8005587at2"/>
<dbReference type="EMBL" id="BSPK01000066">
    <property type="protein sequence ID" value="GLS65202.1"/>
    <property type="molecule type" value="Genomic_DNA"/>
</dbReference>
<feature type="compositionally biased region" description="Basic and acidic residues" evidence="1">
    <location>
        <begin position="1"/>
        <end position="10"/>
    </location>
</feature>
<reference evidence="6" key="2">
    <citation type="journal article" date="2019" name="Int. J. Syst. Evol. Microbiol.">
        <title>The Global Catalogue of Microorganisms (GCM) 10K type strain sequencing project: providing services to taxonomists for standard genome sequencing and annotation.</title>
        <authorList>
            <consortium name="The Broad Institute Genomics Platform"/>
            <consortium name="The Broad Institute Genome Sequencing Center for Infectious Disease"/>
            <person name="Wu L."/>
            <person name="Ma J."/>
        </authorList>
    </citation>
    <scope>NUCLEOTIDE SEQUENCE [LARGE SCALE GENOMIC DNA]</scope>
    <source>
        <strain evidence="6">NBRC 107715</strain>
    </source>
</reference>
<evidence type="ECO:0000256" key="1">
    <source>
        <dbReference type="SAM" id="MobiDB-lite"/>
    </source>
</evidence>